<dbReference type="OrthoDB" id="573733at2"/>
<evidence type="ECO:0000313" key="2">
    <source>
        <dbReference type="Proteomes" id="UP000295367"/>
    </source>
</evidence>
<dbReference type="Proteomes" id="UP000295367">
    <property type="component" value="Unassembled WGS sequence"/>
</dbReference>
<dbReference type="AlphaFoldDB" id="A0A4R3Y533"/>
<comment type="caution">
    <text evidence="1">The sequence shown here is derived from an EMBL/GenBank/DDBJ whole genome shotgun (WGS) entry which is preliminary data.</text>
</comment>
<dbReference type="RefSeq" id="WP_124946631.1">
    <property type="nucleotide sequence ID" value="NZ_BHVT01000037.1"/>
</dbReference>
<gene>
    <name evidence="1" type="ORF">EDC63_108126</name>
</gene>
<accession>A0A4R3Y533</accession>
<dbReference type="InterPro" id="IPR018680">
    <property type="entry name" value="DUF2164"/>
</dbReference>
<dbReference type="Pfam" id="PF09932">
    <property type="entry name" value="DUF2164"/>
    <property type="match status" value="1"/>
</dbReference>
<name>A0A4R3Y533_9PROT</name>
<evidence type="ECO:0000313" key="1">
    <source>
        <dbReference type="EMBL" id="TCV85918.1"/>
    </source>
</evidence>
<dbReference type="EMBL" id="SMCO01000008">
    <property type="protein sequence ID" value="TCV85918.1"/>
    <property type="molecule type" value="Genomic_DNA"/>
</dbReference>
<keyword evidence="2" id="KW-1185">Reference proteome</keyword>
<sequence length="89" mass="10570">MTIEITKGIRKEIIVSMQRYFEENMEEPIGNIAAEALLDFLLEELGPIVYNKAVSDVQERLQSRVMEVDIEVHEDEFQYWSKHDRKKKK</sequence>
<organism evidence="1 2">
    <name type="scientific">Sulfurirhabdus autotrophica</name>
    <dbReference type="NCBI Taxonomy" id="1706046"/>
    <lineage>
        <taxon>Bacteria</taxon>
        <taxon>Pseudomonadati</taxon>
        <taxon>Pseudomonadota</taxon>
        <taxon>Betaproteobacteria</taxon>
        <taxon>Nitrosomonadales</taxon>
        <taxon>Sulfuricellaceae</taxon>
        <taxon>Sulfurirhabdus</taxon>
    </lineage>
</organism>
<protein>
    <submittedName>
        <fullName evidence="1">Uncharacterized protein (DUF2164 family)</fullName>
    </submittedName>
</protein>
<proteinExistence type="predicted"/>
<reference evidence="1 2" key="1">
    <citation type="submission" date="2019-03" db="EMBL/GenBank/DDBJ databases">
        <title>Genomic Encyclopedia of Type Strains, Phase IV (KMG-IV): sequencing the most valuable type-strain genomes for metagenomic binning, comparative biology and taxonomic classification.</title>
        <authorList>
            <person name="Goeker M."/>
        </authorList>
    </citation>
    <scope>NUCLEOTIDE SEQUENCE [LARGE SCALE GENOMIC DNA]</scope>
    <source>
        <strain evidence="1 2">DSM 100309</strain>
    </source>
</reference>